<dbReference type="EMBL" id="LBMM01020739">
    <property type="protein sequence ID" value="KMQ83222.1"/>
    <property type="molecule type" value="Genomic_DNA"/>
</dbReference>
<dbReference type="OrthoDB" id="413361at2759"/>
<gene>
    <name evidence="2" type="ORF">RF55_20593</name>
</gene>
<protein>
    <submittedName>
        <fullName evidence="2">Retroelement polyprotein</fullName>
    </submittedName>
</protein>
<evidence type="ECO:0000313" key="3">
    <source>
        <dbReference type="Proteomes" id="UP000036403"/>
    </source>
</evidence>
<dbReference type="InterPro" id="IPR043502">
    <property type="entry name" value="DNA/RNA_pol_sf"/>
</dbReference>
<dbReference type="PaxDb" id="67767-A0A0J7JYR4"/>
<sequence length="120" mass="13653">MARAVEKGFEVHQLDFVSAYMNGEIEEELYMEIPDHLPNILSEAELQTIPINKVLKLKKALYGLKQSGRQWFTKLDEKLRSMSFKQSGADNCVYTLQDGNNITIVVIYVDDVIAASNIEK</sequence>
<proteinExistence type="predicted"/>
<evidence type="ECO:0000313" key="2">
    <source>
        <dbReference type="EMBL" id="KMQ83222.1"/>
    </source>
</evidence>
<dbReference type="InterPro" id="IPR013103">
    <property type="entry name" value="RVT_2"/>
</dbReference>
<name>A0A0J7JYR4_LASNI</name>
<dbReference type="Proteomes" id="UP000036403">
    <property type="component" value="Unassembled WGS sequence"/>
</dbReference>
<dbReference type="AlphaFoldDB" id="A0A0J7JYR4"/>
<dbReference type="STRING" id="67767.A0A0J7JYR4"/>
<organism evidence="2 3">
    <name type="scientific">Lasius niger</name>
    <name type="common">Black garden ant</name>
    <dbReference type="NCBI Taxonomy" id="67767"/>
    <lineage>
        <taxon>Eukaryota</taxon>
        <taxon>Metazoa</taxon>
        <taxon>Ecdysozoa</taxon>
        <taxon>Arthropoda</taxon>
        <taxon>Hexapoda</taxon>
        <taxon>Insecta</taxon>
        <taxon>Pterygota</taxon>
        <taxon>Neoptera</taxon>
        <taxon>Endopterygota</taxon>
        <taxon>Hymenoptera</taxon>
        <taxon>Apocrita</taxon>
        <taxon>Aculeata</taxon>
        <taxon>Formicoidea</taxon>
        <taxon>Formicidae</taxon>
        <taxon>Formicinae</taxon>
        <taxon>Lasius</taxon>
        <taxon>Lasius</taxon>
    </lineage>
</organism>
<dbReference type="SUPFAM" id="SSF56672">
    <property type="entry name" value="DNA/RNA polymerases"/>
    <property type="match status" value="1"/>
</dbReference>
<comment type="caution">
    <text evidence="2">The sequence shown here is derived from an EMBL/GenBank/DDBJ whole genome shotgun (WGS) entry which is preliminary data.</text>
</comment>
<reference evidence="2 3" key="1">
    <citation type="submission" date="2015-04" db="EMBL/GenBank/DDBJ databases">
        <title>Lasius niger genome sequencing.</title>
        <authorList>
            <person name="Konorov E.A."/>
            <person name="Nikitin M.A."/>
            <person name="Kirill M.V."/>
            <person name="Chang P."/>
        </authorList>
    </citation>
    <scope>NUCLEOTIDE SEQUENCE [LARGE SCALE GENOMIC DNA]</scope>
    <source>
        <tissue evidence="2">Whole</tissue>
    </source>
</reference>
<evidence type="ECO:0000259" key="1">
    <source>
        <dbReference type="Pfam" id="PF07727"/>
    </source>
</evidence>
<keyword evidence="3" id="KW-1185">Reference proteome</keyword>
<accession>A0A0J7JYR4</accession>
<dbReference type="GO" id="GO:0071897">
    <property type="term" value="P:DNA biosynthetic process"/>
    <property type="evidence" value="ECO:0007669"/>
    <property type="project" value="UniProtKB-ARBA"/>
</dbReference>
<feature type="domain" description="Reverse transcriptase Ty1/copia-type" evidence="1">
    <location>
        <begin position="2"/>
        <end position="116"/>
    </location>
</feature>
<dbReference type="Pfam" id="PF07727">
    <property type="entry name" value="RVT_2"/>
    <property type="match status" value="1"/>
</dbReference>